<organism evidence="2 3">
    <name type="scientific">Polyangium spumosum</name>
    <dbReference type="NCBI Taxonomy" id="889282"/>
    <lineage>
        <taxon>Bacteria</taxon>
        <taxon>Pseudomonadati</taxon>
        <taxon>Myxococcota</taxon>
        <taxon>Polyangia</taxon>
        <taxon>Polyangiales</taxon>
        <taxon>Polyangiaceae</taxon>
        <taxon>Polyangium</taxon>
    </lineage>
</organism>
<feature type="region of interest" description="Disordered" evidence="1">
    <location>
        <begin position="24"/>
        <end position="47"/>
    </location>
</feature>
<evidence type="ECO:0000313" key="3">
    <source>
        <dbReference type="Proteomes" id="UP000440224"/>
    </source>
</evidence>
<evidence type="ECO:0000256" key="1">
    <source>
        <dbReference type="SAM" id="MobiDB-lite"/>
    </source>
</evidence>
<protein>
    <submittedName>
        <fullName evidence="2">Uncharacterized protein</fullName>
    </submittedName>
</protein>
<comment type="caution">
    <text evidence="2">The sequence shown here is derived from an EMBL/GenBank/DDBJ whole genome shotgun (WGS) entry which is preliminary data.</text>
</comment>
<dbReference type="AlphaFoldDB" id="A0A6N7PX37"/>
<feature type="compositionally biased region" description="Basic and acidic residues" evidence="1">
    <location>
        <begin position="111"/>
        <end position="130"/>
    </location>
</feature>
<dbReference type="RefSeq" id="WP_153823451.1">
    <property type="nucleotide sequence ID" value="NZ_WJIE01000012.1"/>
</dbReference>
<dbReference type="Proteomes" id="UP000440224">
    <property type="component" value="Unassembled WGS sequence"/>
</dbReference>
<evidence type="ECO:0000313" key="2">
    <source>
        <dbReference type="EMBL" id="MRG96648.1"/>
    </source>
</evidence>
<feature type="region of interest" description="Disordered" evidence="1">
    <location>
        <begin position="108"/>
        <end position="146"/>
    </location>
</feature>
<accession>A0A6N7PX37</accession>
<sequence>MADDVSAAGKYLLISVPDFAIDPVGQPASMVPADPEDESSELIPAGDRRGQTMSSFLRLGAFHEQPEKDAAAKRANELARVALAVSSGQGGPATLPFGAEIVTDNTGVGSYEEKDGSVTDRGVFLDDQRIGDPPTGPKDRENQSRLKADRLEQSAALLTRGGWWDHTDGNRISTTYGDKVEVIRGNYKMVVMSRQDNPEGAGGLDLSGGHLQDLGPASMPGASVRVEFRAGLYGQRGTWHLENTTNNFCQTSDYAGDFYEHWYGNYKHAIVGSESPVEWHEQLEKPYNNPEILEKTWASKIESYTGSSAWRIPSITEETYATRTSSTTDVSESISESTFCDGTITSKTGRIDRPVPAMHEETYAVASNSVTNVVTSNALTNVGAQMDTTIAGTIGGLTIVGAQADATIAGLQEELLICAHHGSLEIALHNTDIFLGTKLTFQIGPEWEYKYPDTKTLKLKGLTTALDNIVTTVKTVHAAIKLTHMALTHQYVGMAIFMGM</sequence>
<name>A0A6N7PX37_9BACT</name>
<dbReference type="OrthoDB" id="5495690at2"/>
<dbReference type="EMBL" id="WJIE01000012">
    <property type="protein sequence ID" value="MRG96648.1"/>
    <property type="molecule type" value="Genomic_DNA"/>
</dbReference>
<feature type="compositionally biased region" description="Basic and acidic residues" evidence="1">
    <location>
        <begin position="137"/>
        <end position="146"/>
    </location>
</feature>
<keyword evidence="3" id="KW-1185">Reference proteome</keyword>
<proteinExistence type="predicted"/>
<gene>
    <name evidence="2" type="ORF">GF068_32700</name>
</gene>
<reference evidence="2 3" key="1">
    <citation type="submission" date="2019-10" db="EMBL/GenBank/DDBJ databases">
        <title>A soil myxobacterium in the family Polyangiaceae.</title>
        <authorList>
            <person name="Li Y."/>
            <person name="Wang J."/>
        </authorList>
    </citation>
    <scope>NUCLEOTIDE SEQUENCE [LARGE SCALE GENOMIC DNA]</scope>
    <source>
        <strain evidence="2 3">DSM 14734</strain>
    </source>
</reference>